<protein>
    <submittedName>
        <fullName evidence="1">Uncharacterized protein</fullName>
    </submittedName>
</protein>
<gene>
    <name evidence="1" type="ORF">SDC9_70905</name>
</gene>
<accession>A0A644YD19</accession>
<organism evidence="1">
    <name type="scientific">bioreactor metagenome</name>
    <dbReference type="NCBI Taxonomy" id="1076179"/>
    <lineage>
        <taxon>unclassified sequences</taxon>
        <taxon>metagenomes</taxon>
        <taxon>ecological metagenomes</taxon>
    </lineage>
</organism>
<comment type="caution">
    <text evidence="1">The sequence shown here is derived from an EMBL/GenBank/DDBJ whole genome shotgun (WGS) entry which is preliminary data.</text>
</comment>
<evidence type="ECO:0000313" key="1">
    <source>
        <dbReference type="EMBL" id="MPM24423.1"/>
    </source>
</evidence>
<sequence>MILLAIEDVSKNIHALWRARYYIRGIYSICYGNRFNSMNTRQEANRDDCKSRWFSKRDQVGCLETGQNLPMDSSKACTLGWNSEITLDAGIERMIQEYKRDK</sequence>
<dbReference type="AlphaFoldDB" id="A0A644YD19"/>
<proteinExistence type="predicted"/>
<name>A0A644YD19_9ZZZZ</name>
<dbReference type="EMBL" id="VSSQ01004259">
    <property type="protein sequence ID" value="MPM24423.1"/>
    <property type="molecule type" value="Genomic_DNA"/>
</dbReference>
<reference evidence="1" key="1">
    <citation type="submission" date="2019-08" db="EMBL/GenBank/DDBJ databases">
        <authorList>
            <person name="Kucharzyk K."/>
            <person name="Murdoch R.W."/>
            <person name="Higgins S."/>
            <person name="Loffler F."/>
        </authorList>
    </citation>
    <scope>NUCLEOTIDE SEQUENCE</scope>
</reference>